<feature type="transmembrane region" description="Helical" evidence="8">
    <location>
        <begin position="182"/>
        <end position="202"/>
    </location>
</feature>
<proteinExistence type="predicted"/>
<dbReference type="Pfam" id="PF00672">
    <property type="entry name" value="HAMP"/>
    <property type="match status" value="1"/>
</dbReference>
<dbReference type="SUPFAM" id="SSF47384">
    <property type="entry name" value="Homodimeric domain of signal transducing histidine kinase"/>
    <property type="match status" value="1"/>
</dbReference>
<evidence type="ECO:0000313" key="12">
    <source>
        <dbReference type="Proteomes" id="UP000006035"/>
    </source>
</evidence>
<reference evidence="11 12" key="1">
    <citation type="submission" date="2011-05" db="EMBL/GenBank/DDBJ databases">
        <authorList>
            <person name="Durkin A.S."/>
            <person name="Kim M."/>
            <person name="Radune D."/>
            <person name="Hostetler J."/>
            <person name="Torralba M."/>
            <person name="Gillis M."/>
            <person name="Methe B."/>
            <person name="Sutton G."/>
            <person name="Nelson K.E."/>
        </authorList>
    </citation>
    <scope>NUCLEOTIDE SEQUENCE [LARGE SCALE GENOMIC DNA]</scope>
    <source>
        <strain evidence="11 12">F0423</strain>
    </source>
</reference>
<evidence type="ECO:0000256" key="4">
    <source>
        <dbReference type="ARBA" id="ARBA00022553"/>
    </source>
</evidence>
<dbReference type="Gene3D" id="1.10.287.130">
    <property type="match status" value="1"/>
</dbReference>
<name>A0ABN0D5A1_9LACO</name>
<dbReference type="EC" id="2.7.13.3" evidence="3"/>
<dbReference type="PRINTS" id="PR00344">
    <property type="entry name" value="BCTRLSENSOR"/>
</dbReference>
<keyword evidence="8" id="KW-0812">Transmembrane</keyword>
<keyword evidence="12" id="KW-1185">Reference proteome</keyword>
<dbReference type="SMART" id="SM00304">
    <property type="entry name" value="HAMP"/>
    <property type="match status" value="1"/>
</dbReference>
<accession>A0ABN0D5A1</accession>
<dbReference type="PROSITE" id="PS50885">
    <property type="entry name" value="HAMP"/>
    <property type="match status" value="1"/>
</dbReference>
<dbReference type="Gene3D" id="6.10.340.10">
    <property type="match status" value="1"/>
</dbReference>
<gene>
    <name evidence="11" type="ORF">HMPREF9102_1068</name>
</gene>
<dbReference type="Pfam" id="PF02518">
    <property type="entry name" value="HATPase_c"/>
    <property type="match status" value="1"/>
</dbReference>
<feature type="transmembrane region" description="Helical" evidence="8">
    <location>
        <begin position="12"/>
        <end position="34"/>
    </location>
</feature>
<evidence type="ECO:0000256" key="2">
    <source>
        <dbReference type="ARBA" id="ARBA00004370"/>
    </source>
</evidence>
<evidence type="ECO:0000256" key="7">
    <source>
        <dbReference type="ARBA" id="ARBA00023012"/>
    </source>
</evidence>
<dbReference type="Pfam" id="PF00512">
    <property type="entry name" value="HisKA"/>
    <property type="match status" value="1"/>
</dbReference>
<dbReference type="InterPro" id="IPR036097">
    <property type="entry name" value="HisK_dim/P_sf"/>
</dbReference>
<dbReference type="Gene3D" id="3.30.565.10">
    <property type="entry name" value="Histidine kinase-like ATPase, C-terminal domain"/>
    <property type="match status" value="1"/>
</dbReference>
<protein>
    <recommendedName>
        <fullName evidence="3">histidine kinase</fullName>
        <ecNumber evidence="3">2.7.13.3</ecNumber>
    </recommendedName>
</protein>
<dbReference type="PROSITE" id="PS50109">
    <property type="entry name" value="HIS_KIN"/>
    <property type="match status" value="1"/>
</dbReference>
<dbReference type="CDD" id="cd00082">
    <property type="entry name" value="HisKA"/>
    <property type="match status" value="1"/>
</dbReference>
<dbReference type="SUPFAM" id="SSF158472">
    <property type="entry name" value="HAMP domain-like"/>
    <property type="match status" value="1"/>
</dbReference>
<dbReference type="CDD" id="cd00075">
    <property type="entry name" value="HATPase"/>
    <property type="match status" value="1"/>
</dbReference>
<comment type="subcellular location">
    <subcellularLocation>
        <location evidence="2">Membrane</location>
    </subcellularLocation>
</comment>
<keyword evidence="8" id="KW-0472">Membrane</keyword>
<keyword evidence="8" id="KW-1133">Transmembrane helix</keyword>
<dbReference type="PANTHER" id="PTHR43047:SF72">
    <property type="entry name" value="OSMOSENSING HISTIDINE PROTEIN KINASE SLN1"/>
    <property type="match status" value="1"/>
</dbReference>
<dbReference type="CDD" id="cd06225">
    <property type="entry name" value="HAMP"/>
    <property type="match status" value="1"/>
</dbReference>
<comment type="caution">
    <text evidence="11">The sequence shown here is derived from an EMBL/GenBank/DDBJ whole genome shotgun (WGS) entry which is preliminary data.</text>
</comment>
<feature type="domain" description="HAMP" evidence="10">
    <location>
        <begin position="204"/>
        <end position="256"/>
    </location>
</feature>
<evidence type="ECO:0000256" key="6">
    <source>
        <dbReference type="ARBA" id="ARBA00022777"/>
    </source>
</evidence>
<dbReference type="InterPro" id="IPR003594">
    <property type="entry name" value="HATPase_dom"/>
</dbReference>
<keyword evidence="7" id="KW-0902">Two-component regulatory system</keyword>
<evidence type="ECO:0000256" key="3">
    <source>
        <dbReference type="ARBA" id="ARBA00012438"/>
    </source>
</evidence>
<dbReference type="InterPro" id="IPR005467">
    <property type="entry name" value="His_kinase_dom"/>
</dbReference>
<comment type="catalytic activity">
    <reaction evidence="1">
        <text>ATP + protein L-histidine = ADP + protein N-phospho-L-histidine.</text>
        <dbReference type="EC" id="2.7.13.3"/>
    </reaction>
</comment>
<sequence>MMTKLTKMKLMYRLMLSFFTIIVILMVILSISFIKVTNQSMYQDTWRQLRQDADSLVEDSIRYDPVDHSFAGFVTPALHSDARLLGHQDVHFAIYGRDQEQLFASNGFTPTITAAKWAKLEKGETIYVKMTTPRLSKQVAATNMPRMTEIIRPYRNKNKLVAVVAIATFVSPIERNMHQIKLNLLVALLFAGLMTLLVSYFFSRSITVRIKRLRELTHQVAKGNYDVRLRILGNDEIGDLGRSFNQMTASLQSSHEEIHSQEERRRQFMANAAHEMRTPLTTINGILEGLQYDVIPEEDKQHSIELMQNETKRLIRLVNDNLNYEKIRTNQISMERKLFDASAVLQNLKEQLGKKARAQGDQLELSVPDGLLVYADYDRFVQIMFNIIQNAIQFTENGVIKISGQQREHGTQFVVQDNGIGMTAEQQDNIWERYYKADKSRMNTKYGESGLGLAIVHQLVQLHGGKITVTSELGKGSTFTIFFPDSQTALRNQQAKDEN</sequence>
<evidence type="ECO:0000259" key="9">
    <source>
        <dbReference type="PROSITE" id="PS50109"/>
    </source>
</evidence>
<organism evidence="11 12">
    <name type="scientific">Limosilactobacillus oris F0423</name>
    <dbReference type="NCBI Taxonomy" id="944562"/>
    <lineage>
        <taxon>Bacteria</taxon>
        <taxon>Bacillati</taxon>
        <taxon>Bacillota</taxon>
        <taxon>Bacilli</taxon>
        <taxon>Lactobacillales</taxon>
        <taxon>Lactobacillaceae</taxon>
        <taxon>Limosilactobacillus</taxon>
    </lineage>
</organism>
<dbReference type="SUPFAM" id="SSF55874">
    <property type="entry name" value="ATPase domain of HSP90 chaperone/DNA topoisomerase II/histidine kinase"/>
    <property type="match status" value="1"/>
</dbReference>
<dbReference type="EMBL" id="AFTL01000019">
    <property type="protein sequence ID" value="EGS36098.1"/>
    <property type="molecule type" value="Genomic_DNA"/>
</dbReference>
<dbReference type="Proteomes" id="UP000006035">
    <property type="component" value="Unassembled WGS sequence"/>
</dbReference>
<keyword evidence="6 11" id="KW-0418">Kinase</keyword>
<dbReference type="InterPro" id="IPR003661">
    <property type="entry name" value="HisK_dim/P_dom"/>
</dbReference>
<evidence type="ECO:0000313" key="11">
    <source>
        <dbReference type="EMBL" id="EGS36098.1"/>
    </source>
</evidence>
<dbReference type="InterPro" id="IPR036890">
    <property type="entry name" value="HATPase_C_sf"/>
</dbReference>
<dbReference type="InterPro" id="IPR004358">
    <property type="entry name" value="Sig_transdc_His_kin-like_C"/>
</dbReference>
<evidence type="ECO:0000256" key="5">
    <source>
        <dbReference type="ARBA" id="ARBA00022679"/>
    </source>
</evidence>
<evidence type="ECO:0000259" key="10">
    <source>
        <dbReference type="PROSITE" id="PS50885"/>
    </source>
</evidence>
<evidence type="ECO:0000256" key="1">
    <source>
        <dbReference type="ARBA" id="ARBA00000085"/>
    </source>
</evidence>
<keyword evidence="5" id="KW-0808">Transferase</keyword>
<dbReference type="SMART" id="SM00388">
    <property type="entry name" value="HisKA"/>
    <property type="match status" value="1"/>
</dbReference>
<dbReference type="InterPro" id="IPR003660">
    <property type="entry name" value="HAMP_dom"/>
</dbReference>
<feature type="domain" description="Histidine kinase" evidence="9">
    <location>
        <begin position="271"/>
        <end position="487"/>
    </location>
</feature>
<dbReference type="SMART" id="SM00387">
    <property type="entry name" value="HATPase_c"/>
    <property type="match status" value="1"/>
</dbReference>
<evidence type="ECO:0000256" key="8">
    <source>
        <dbReference type="SAM" id="Phobius"/>
    </source>
</evidence>
<keyword evidence="4" id="KW-0597">Phosphoprotein</keyword>
<dbReference type="GO" id="GO:0016301">
    <property type="term" value="F:kinase activity"/>
    <property type="evidence" value="ECO:0007669"/>
    <property type="project" value="UniProtKB-KW"/>
</dbReference>
<dbReference type="PANTHER" id="PTHR43047">
    <property type="entry name" value="TWO-COMPONENT HISTIDINE PROTEIN KINASE"/>
    <property type="match status" value="1"/>
</dbReference>